<dbReference type="InParanoid" id="C1EFG1"/>
<dbReference type="OMA" id="LADEYPW"/>
<proteinExistence type="predicted"/>
<evidence type="ECO:0000313" key="4">
    <source>
        <dbReference type="Proteomes" id="UP000002009"/>
    </source>
</evidence>
<dbReference type="EMBL" id="CP001331">
    <property type="protein sequence ID" value="ACO67080.1"/>
    <property type="molecule type" value="Genomic_DNA"/>
</dbReference>
<protein>
    <submittedName>
        <fullName evidence="3">Uncharacterized protein</fullName>
    </submittedName>
</protein>
<dbReference type="KEGG" id="mis:MICPUN_109403"/>
<accession>C1EFG1</accession>
<dbReference type="Proteomes" id="UP000002009">
    <property type="component" value="Chromosome 13"/>
</dbReference>
<evidence type="ECO:0000256" key="2">
    <source>
        <dbReference type="SAM" id="Phobius"/>
    </source>
</evidence>
<keyword evidence="2" id="KW-0812">Transmembrane</keyword>
<feature type="transmembrane region" description="Helical" evidence="2">
    <location>
        <begin position="36"/>
        <end position="60"/>
    </location>
</feature>
<dbReference type="RefSeq" id="XP_002505822.1">
    <property type="nucleotide sequence ID" value="XM_002505776.1"/>
</dbReference>
<gene>
    <name evidence="3" type="ORF">MICPUN_109403</name>
</gene>
<keyword evidence="4" id="KW-1185">Reference proteome</keyword>
<dbReference type="OrthoDB" id="10499123at2759"/>
<keyword evidence="2" id="KW-0472">Membrane</keyword>
<feature type="transmembrane region" description="Helical" evidence="2">
    <location>
        <begin position="358"/>
        <end position="379"/>
    </location>
</feature>
<evidence type="ECO:0000313" key="3">
    <source>
        <dbReference type="EMBL" id="ACO67080.1"/>
    </source>
</evidence>
<keyword evidence="2" id="KW-1133">Transmembrane helix</keyword>
<name>C1EFG1_MICCC</name>
<evidence type="ECO:0000256" key="1">
    <source>
        <dbReference type="SAM" id="MobiDB-lite"/>
    </source>
</evidence>
<reference evidence="3 4" key="1">
    <citation type="journal article" date="2009" name="Science">
        <title>Green evolution and dynamic adaptations revealed by genomes of the marine picoeukaryotes Micromonas.</title>
        <authorList>
            <person name="Worden A.Z."/>
            <person name="Lee J.H."/>
            <person name="Mock T."/>
            <person name="Rouze P."/>
            <person name="Simmons M.P."/>
            <person name="Aerts A.L."/>
            <person name="Allen A.E."/>
            <person name="Cuvelier M.L."/>
            <person name="Derelle E."/>
            <person name="Everett M.V."/>
            <person name="Foulon E."/>
            <person name="Grimwood J."/>
            <person name="Gundlach H."/>
            <person name="Henrissat B."/>
            <person name="Napoli C."/>
            <person name="McDonald S.M."/>
            <person name="Parker M.S."/>
            <person name="Rombauts S."/>
            <person name="Salamov A."/>
            <person name="Von Dassow P."/>
            <person name="Badger J.H."/>
            <person name="Coutinho P.M."/>
            <person name="Demir E."/>
            <person name="Dubchak I."/>
            <person name="Gentemann C."/>
            <person name="Eikrem W."/>
            <person name="Gready J.E."/>
            <person name="John U."/>
            <person name="Lanier W."/>
            <person name="Lindquist E.A."/>
            <person name="Lucas S."/>
            <person name="Mayer K.F."/>
            <person name="Moreau H."/>
            <person name="Not F."/>
            <person name="Otillar R."/>
            <person name="Panaud O."/>
            <person name="Pangilinan J."/>
            <person name="Paulsen I."/>
            <person name="Piegu B."/>
            <person name="Poliakov A."/>
            <person name="Robbens S."/>
            <person name="Schmutz J."/>
            <person name="Toulza E."/>
            <person name="Wyss T."/>
            <person name="Zelensky A."/>
            <person name="Zhou K."/>
            <person name="Armbrust E.V."/>
            <person name="Bhattacharya D."/>
            <person name="Goodenough U.W."/>
            <person name="Van de Peer Y."/>
            <person name="Grigoriev I.V."/>
        </authorList>
    </citation>
    <scope>NUCLEOTIDE SEQUENCE [LARGE SCALE GENOMIC DNA]</scope>
    <source>
        <strain evidence="4">RCC299 / NOUM17</strain>
    </source>
</reference>
<dbReference type="AlphaFoldDB" id="C1EFG1"/>
<organism evidence="3 4">
    <name type="scientific">Micromonas commoda (strain RCC299 / NOUM17 / CCMP2709)</name>
    <name type="common">Picoplanktonic green alga</name>
    <dbReference type="NCBI Taxonomy" id="296587"/>
    <lineage>
        <taxon>Eukaryota</taxon>
        <taxon>Viridiplantae</taxon>
        <taxon>Chlorophyta</taxon>
        <taxon>Mamiellophyceae</taxon>
        <taxon>Mamiellales</taxon>
        <taxon>Mamiellaceae</taxon>
        <taxon>Micromonas</taxon>
    </lineage>
</organism>
<feature type="region of interest" description="Disordered" evidence="1">
    <location>
        <begin position="120"/>
        <end position="157"/>
    </location>
</feature>
<dbReference type="GeneID" id="8248751"/>
<sequence length="407" mass="43659">MGVVGKLLGKLNAFDPKRDGFAGAVTDASEQTKLGAFLSVVVLPMCVAAYSALYFVQFYYGFGESAPPLYKVTTAETLQYGNQVKELALECTNPNGCYFRLPQGGATMCQSGKINQAAPDTDFCDTSSTPPAGPTPPAGGNNQNPNPGPNPPVNGRKLLADEYPWRQAARSLLETPPTEAKCSGKVDCGKVMDADDGVCAFALSDPTDALTVAWRDDSMASNQNPKPKCQGHCNFGVSLVTDYLDEDSQKIKQKKIRVYRGITLLSLVERHDPQMQWDSSHPDKATKSGRTVIYEWGITPVDIVGTVDSSNLCWSDMKDASDIKTSIVNSEEVVNAKGVKFNPFPLYTKVTTSYPSPVMAYLAAVGGIAATLGGMFGIVHTVHLELLKRKDAIEAGLKRSAPAENAA</sequence>